<proteinExistence type="predicted"/>
<dbReference type="SMART" id="SM00342">
    <property type="entry name" value="HTH_ARAC"/>
    <property type="match status" value="1"/>
</dbReference>
<dbReference type="EMBL" id="JAERSF010000003">
    <property type="protein sequence ID" value="MBL0738547.1"/>
    <property type="molecule type" value="Genomic_DNA"/>
</dbReference>
<reference evidence="2 3" key="1">
    <citation type="submission" date="2021-01" db="EMBL/GenBank/DDBJ databases">
        <title>Genome seq and assembly of Flavobacterium sp. GN10.</title>
        <authorList>
            <person name="Chhetri G."/>
        </authorList>
    </citation>
    <scope>NUCLEOTIDE SEQUENCE [LARGE SCALE GENOMIC DNA]</scope>
    <source>
        <strain evidence="2 3">GN10</strain>
    </source>
</reference>
<keyword evidence="3" id="KW-1185">Reference proteome</keyword>
<evidence type="ECO:0000259" key="1">
    <source>
        <dbReference type="PROSITE" id="PS01124"/>
    </source>
</evidence>
<dbReference type="PANTHER" id="PTHR47893">
    <property type="entry name" value="REGULATORY PROTEIN PCHR"/>
    <property type="match status" value="1"/>
</dbReference>
<evidence type="ECO:0000313" key="2">
    <source>
        <dbReference type="EMBL" id="MBL0738547.1"/>
    </source>
</evidence>
<dbReference type="PANTHER" id="PTHR47893:SF1">
    <property type="entry name" value="REGULATORY PROTEIN PCHR"/>
    <property type="match status" value="1"/>
</dbReference>
<protein>
    <submittedName>
        <fullName evidence="2">Helix-turn-helix domain-containing protein</fullName>
    </submittedName>
</protein>
<dbReference type="InterPro" id="IPR018060">
    <property type="entry name" value="HTH_AraC"/>
</dbReference>
<gene>
    <name evidence="2" type="ORF">JI750_16750</name>
</gene>
<dbReference type="Gene3D" id="1.10.10.60">
    <property type="entry name" value="Homeodomain-like"/>
    <property type="match status" value="1"/>
</dbReference>
<evidence type="ECO:0000313" key="3">
    <source>
        <dbReference type="Proteomes" id="UP000603728"/>
    </source>
</evidence>
<dbReference type="RefSeq" id="WP_202004604.1">
    <property type="nucleotide sequence ID" value="NZ_JAERSF010000003.1"/>
</dbReference>
<dbReference type="Proteomes" id="UP000603728">
    <property type="component" value="Unassembled WGS sequence"/>
</dbReference>
<dbReference type="PROSITE" id="PS01124">
    <property type="entry name" value="HTH_ARAC_FAMILY_2"/>
    <property type="match status" value="1"/>
</dbReference>
<accession>A0ABS1KIR2</accession>
<organism evidence="2 3">
    <name type="scientific">Flavobacterium tagetis</name>
    <dbReference type="NCBI Taxonomy" id="2801336"/>
    <lineage>
        <taxon>Bacteria</taxon>
        <taxon>Pseudomonadati</taxon>
        <taxon>Bacteroidota</taxon>
        <taxon>Flavobacteriia</taxon>
        <taxon>Flavobacteriales</taxon>
        <taxon>Flavobacteriaceae</taxon>
        <taxon>Flavobacterium</taxon>
    </lineage>
</organism>
<sequence length="336" mass="39436">MRKVTHYYSLTPEWQYDLVKQLNTKVIDDKLIIVPDDIGKGFFYFTQVMEGISVVYADLTTTAPFKLTRQKSENELYIFHFDLSEHINLIKINEIDYEIGAFNRLDLAILDNQIESTFKPTINERAIALRLLIDKKLLHDFIQKFKKRETTFNHNETSNKKVFYHYGNIDSNSILLIRSLQNKSVSDLSYDSFIKGISLKVLGNFFNKFYMSEDKDAQITEVESEALEKTKNYLTNNLYGPFPSLTFLSGMAGMSESKYKSLFKKHFDNTPKNLFIKEKIKLAQKLLRSGEYTTLTTVMYELNYTKLSYFCTKYFEVLKRKPTDDFVKKYQIKKVT</sequence>
<comment type="caution">
    <text evidence="2">The sequence shown here is derived from an EMBL/GenBank/DDBJ whole genome shotgun (WGS) entry which is preliminary data.</text>
</comment>
<dbReference type="InterPro" id="IPR053142">
    <property type="entry name" value="PchR_regulatory_protein"/>
</dbReference>
<feature type="domain" description="HTH araC/xylS-type" evidence="1">
    <location>
        <begin position="228"/>
        <end position="328"/>
    </location>
</feature>
<name>A0ABS1KIR2_9FLAO</name>
<dbReference type="Pfam" id="PF12833">
    <property type="entry name" value="HTH_18"/>
    <property type="match status" value="1"/>
</dbReference>